<dbReference type="EMBL" id="CP001291">
    <property type="protein sequence ID" value="ACK70730.1"/>
    <property type="molecule type" value="Genomic_DNA"/>
</dbReference>
<dbReference type="KEGG" id="cyc:PCC7424_2308"/>
<keyword evidence="2" id="KW-1185">Reference proteome</keyword>
<dbReference type="Gene3D" id="3.40.50.300">
    <property type="entry name" value="P-loop containing nucleotide triphosphate hydrolases"/>
    <property type="match status" value="1"/>
</dbReference>
<dbReference type="eggNOG" id="COG0470">
    <property type="taxonomic scope" value="Bacteria"/>
</dbReference>
<dbReference type="RefSeq" id="WP_015954334.1">
    <property type="nucleotide sequence ID" value="NC_011729.1"/>
</dbReference>
<evidence type="ECO:0008006" key="3">
    <source>
        <dbReference type="Google" id="ProtNLM"/>
    </source>
</evidence>
<evidence type="ECO:0000313" key="1">
    <source>
        <dbReference type="EMBL" id="ACK70730.1"/>
    </source>
</evidence>
<dbReference type="STRING" id="65393.PCC7424_2308"/>
<sequence>MSDLITELCQLTAKILQDNPQASLAELVALVKTKINTNFQLSESIQNDSRLIQINQGDAKGFQTLITGGTANIGIFANDINQELLQEVLQKAISSFNWELDIHKLQEHGNYILEGEIKSTINGVHIKRPDILAQLISLAETSNFVFVTGERGSGKSSLIKEFTNHVKQDVPIFCFRTTDFNQSHLDAVFSTIGLKSSLQDLETGLALIAKKYLIIESLEKLLELENKTAFTDLLHFINKQQGWTVIATGRNYAYQPIIFTYLQPNKIKFETLTLKGFNDEDIQQLCEQITSLKTLSSNVILKELIKCPFYADLAYRVLQTGIEFTPDDGEKEFRTAVWQNVIAKEQERNNGMPLKRRKTFIEIAVKRAKKMVSGIPRTQDSEALNKLEEDNLIRRDSKNLVSPGHDIFEDWAIEKYIEEIYQEDSDNIQKFLDTVGHEPAMNRAFRLWLHQKLRDGDNIDDWVYTIVRNQNIQRCWQDETIAAVLQGDNPDKFLRKLKNQLFTENGELLKRFCFILRIACKTPLKIDENNQSNSLDILWLEPHGRAWEVMIQFLYKNRELLSTVLLPHIVAVLHDWSSILNINEDLPLPSREAGLLALYLLDDLKDSYRDDGNRTKLLSIIIKTIPAIRQEFLTLLETDIFISKRERQKRELCYVKDFCEMIFLGIETAFFSKYAPEIIIKLASFEWFIEEYIENNKRRYRNIDVDECFGIHKYRYDFSPASGAKGTFKYLLDYHWKQGLDFILNLFNISADKYAHSDLDSPRQSSYLKIGYSEPLIETIEIELNDGSKKQQYCSWRLWEAYRGFSVIPDLLQSALMALENWLIACAETFEAQQIELLFDYILQNSNSVMPTAVLASVATGFPKKVGKAALPLLRNPELYHMDRSRAIDERGSNEINWHRSLLRRDALSKLYSEERRTAALRPWRQQHLETLVLQLQFSELRDEVLVIVDKLHESEPKDELMRFFLNRIDSRNFQPVADSENNRTIYYPPDLEPDLKQIQQKTLEKTQKLNRYLTLKLWSDKKSINEPVETEYFSTWQEAFSEAKYWDEQLKSGQINDSTIIDYGAVVTSASICIRDYHQELDEPDIDWCIEIIIKAVVANSDTNNELAILDKTDYAASALAASILPILFDFISTDDDKLILKKIIAIALTHVNQNVRHQAAEGIRKYLWQRDPEFAQQCIIGAIEYARFENEQKHRFLKRQIYALEGESKIAELNKLLTKKNEFREQFAQGQLLSDINAINFQSHGSWDLLSPSLMIPDGSREPSHILLLSRMLTLFFEYEQEKNNREYRHNNTDEMHYEVPYKLPYDFGKRFAEYLFYLHDSNFQDYIELLKIGCEKMPIFINTLLLQVAVLAERKGEKQIYWQLWQELSQTVQNIALKLTEKSFDRQESDKRQLIRGMLHTDSPWSKIDYENQDIALGKDLILEFVENAGKNSDIFESLASLMYHFPSIFCESGLPILSNHQKEEESTRLLSRNTAFYLEMAIQRFLQAENTGSLPKKLHESCFILLNAIIETASSRAYYLREHLIRSVKIL</sequence>
<gene>
    <name evidence="1" type="ordered locus">PCC7424_2308</name>
</gene>
<name>B7KHN5_GLOC7</name>
<reference evidence="2" key="1">
    <citation type="journal article" date="2011" name="MBio">
        <title>Novel metabolic attributes of the genus Cyanothece, comprising a group of unicellular nitrogen-fixing Cyanobacteria.</title>
        <authorList>
            <person name="Bandyopadhyay A."/>
            <person name="Elvitigala T."/>
            <person name="Welsh E."/>
            <person name="Stockel J."/>
            <person name="Liberton M."/>
            <person name="Min H."/>
            <person name="Sherman L.A."/>
            <person name="Pakrasi H.B."/>
        </authorList>
    </citation>
    <scope>NUCLEOTIDE SEQUENCE [LARGE SCALE GENOMIC DNA]</scope>
    <source>
        <strain evidence="2">PCC 7424</strain>
    </source>
</reference>
<dbReference type="InterPro" id="IPR027417">
    <property type="entry name" value="P-loop_NTPase"/>
</dbReference>
<evidence type="ECO:0000313" key="2">
    <source>
        <dbReference type="Proteomes" id="UP000002384"/>
    </source>
</evidence>
<dbReference type="Proteomes" id="UP000002384">
    <property type="component" value="Chromosome"/>
</dbReference>
<protein>
    <recommendedName>
        <fullName evidence="3">AAA+ ATPase domain-containing protein</fullName>
    </recommendedName>
</protein>
<organism evidence="1 2">
    <name type="scientific">Gloeothece citriformis (strain PCC 7424)</name>
    <name type="common">Cyanothece sp. (strain PCC 7424)</name>
    <dbReference type="NCBI Taxonomy" id="65393"/>
    <lineage>
        <taxon>Bacteria</taxon>
        <taxon>Bacillati</taxon>
        <taxon>Cyanobacteriota</taxon>
        <taxon>Cyanophyceae</taxon>
        <taxon>Oscillatoriophycideae</taxon>
        <taxon>Chroococcales</taxon>
        <taxon>Aphanothecaceae</taxon>
        <taxon>Gloeothece</taxon>
        <taxon>Gloeothece citriformis</taxon>
    </lineage>
</organism>
<dbReference type="HOGENOM" id="CLU_003028_0_0_3"/>
<accession>B7KHN5</accession>
<proteinExistence type="predicted"/>
<dbReference type="SUPFAM" id="SSF52540">
    <property type="entry name" value="P-loop containing nucleoside triphosphate hydrolases"/>
    <property type="match status" value="1"/>
</dbReference>